<gene>
    <name evidence="1" type="ORF">GIB67_029128</name>
</gene>
<dbReference type="OrthoDB" id="1936886at2759"/>
<organism evidence="1 2">
    <name type="scientific">Kingdonia uniflora</name>
    <dbReference type="NCBI Taxonomy" id="39325"/>
    <lineage>
        <taxon>Eukaryota</taxon>
        <taxon>Viridiplantae</taxon>
        <taxon>Streptophyta</taxon>
        <taxon>Embryophyta</taxon>
        <taxon>Tracheophyta</taxon>
        <taxon>Spermatophyta</taxon>
        <taxon>Magnoliopsida</taxon>
        <taxon>Ranunculales</taxon>
        <taxon>Circaeasteraceae</taxon>
        <taxon>Kingdonia</taxon>
    </lineage>
</organism>
<protein>
    <submittedName>
        <fullName evidence="1">Uncharacterized protein</fullName>
    </submittedName>
</protein>
<dbReference type="PANTHER" id="PTHR32444:SF234">
    <property type="entry name" value="RECEPTOR-LIKE SERINE_THREONINE-PROTEIN KINASE"/>
    <property type="match status" value="1"/>
</dbReference>
<name>A0A7J7NDP2_9MAGN</name>
<dbReference type="AlphaFoldDB" id="A0A7J7NDP2"/>
<dbReference type="Proteomes" id="UP000541444">
    <property type="component" value="Unassembled WGS sequence"/>
</dbReference>
<proteinExistence type="predicted"/>
<evidence type="ECO:0000313" key="1">
    <source>
        <dbReference type="EMBL" id="KAF6165267.1"/>
    </source>
</evidence>
<evidence type="ECO:0000313" key="2">
    <source>
        <dbReference type="Proteomes" id="UP000541444"/>
    </source>
</evidence>
<sequence>MENPVAKLLDSRNLVLTNGMELGWDLKTGLNQYLSAWNNYDDPSIGYLTYEIVHIHGYPEVAMRKGLTELYQSRQWDGLRYSGVSHTTYRYITFITVLISINNKYQCFIHKVEDDLNEGTEVAIYIPPGDVGKEELSFPMKSPFSCLRPYQVPDTIILIVPFIRGIILGSKISFNLNMT</sequence>
<accession>A0A7J7NDP2</accession>
<reference evidence="1 2" key="1">
    <citation type="journal article" date="2020" name="IScience">
        <title>Genome Sequencing of the Endangered Kingdonia uniflora (Circaeasteraceae, Ranunculales) Reveals Potential Mechanisms of Evolutionary Specialization.</title>
        <authorList>
            <person name="Sun Y."/>
            <person name="Deng T."/>
            <person name="Zhang A."/>
            <person name="Moore M.J."/>
            <person name="Landis J.B."/>
            <person name="Lin N."/>
            <person name="Zhang H."/>
            <person name="Zhang X."/>
            <person name="Huang J."/>
            <person name="Zhang X."/>
            <person name="Sun H."/>
            <person name="Wang H."/>
        </authorList>
    </citation>
    <scope>NUCLEOTIDE SEQUENCE [LARGE SCALE GENOMIC DNA]</scope>
    <source>
        <strain evidence="1">TB1705</strain>
        <tissue evidence="1">Leaf</tissue>
    </source>
</reference>
<comment type="caution">
    <text evidence="1">The sequence shown here is derived from an EMBL/GenBank/DDBJ whole genome shotgun (WGS) entry which is preliminary data.</text>
</comment>
<keyword evidence="2" id="KW-1185">Reference proteome</keyword>
<dbReference type="PANTHER" id="PTHR32444">
    <property type="entry name" value="BULB-TYPE LECTIN DOMAIN-CONTAINING PROTEIN"/>
    <property type="match status" value="1"/>
</dbReference>
<dbReference type="EMBL" id="JACGCM010000856">
    <property type="protein sequence ID" value="KAF6165267.1"/>
    <property type="molecule type" value="Genomic_DNA"/>
</dbReference>